<evidence type="ECO:0000256" key="3">
    <source>
        <dbReference type="SAM" id="SignalP"/>
    </source>
</evidence>
<keyword evidence="2 3" id="KW-0732">Signal</keyword>
<dbReference type="AlphaFoldDB" id="A0A6N2ND66"/>
<reference evidence="4" key="1">
    <citation type="submission" date="2019-03" db="EMBL/GenBank/DDBJ databases">
        <authorList>
            <person name="Mank J."/>
            <person name="Almeida P."/>
        </authorList>
    </citation>
    <scope>NUCLEOTIDE SEQUENCE</scope>
    <source>
        <strain evidence="4">78183</strain>
    </source>
</reference>
<dbReference type="InterPro" id="IPR036514">
    <property type="entry name" value="SGNH_hydro_sf"/>
</dbReference>
<dbReference type="PANTHER" id="PTHR45966:SF40">
    <property type="entry name" value="GDSL ESTERASE_LIPASE 1-LIKE"/>
    <property type="match status" value="1"/>
</dbReference>
<evidence type="ECO:0000256" key="2">
    <source>
        <dbReference type="ARBA" id="ARBA00022729"/>
    </source>
</evidence>
<dbReference type="CDD" id="cd01837">
    <property type="entry name" value="SGNH_plant_lipase_like"/>
    <property type="match status" value="1"/>
</dbReference>
<dbReference type="InterPro" id="IPR035669">
    <property type="entry name" value="SGNH_plant_lipase-like"/>
</dbReference>
<evidence type="ECO:0000313" key="4">
    <source>
        <dbReference type="EMBL" id="VFU64073.1"/>
    </source>
</evidence>
<comment type="similarity">
    <text evidence="1">Belongs to the 'GDSL' lipolytic enzyme family.</text>
</comment>
<protein>
    <recommendedName>
        <fullName evidence="5">GDSL esterase/lipase 1-like</fullName>
    </recommendedName>
</protein>
<name>A0A6N2ND66_SALVM</name>
<accession>A0A6N2ND66</accession>
<dbReference type="InterPro" id="IPR001087">
    <property type="entry name" value="GDSL"/>
</dbReference>
<dbReference type="PANTHER" id="PTHR45966">
    <property type="entry name" value="GDSL-LIKE LIPASE/ACYLHYDROLASE"/>
    <property type="match status" value="1"/>
</dbReference>
<dbReference type="Gene3D" id="3.40.50.1110">
    <property type="entry name" value="SGNH hydrolase"/>
    <property type="match status" value="1"/>
</dbReference>
<dbReference type="SUPFAM" id="SSF52266">
    <property type="entry name" value="SGNH hydrolase"/>
    <property type="match status" value="1"/>
</dbReference>
<dbReference type="InterPro" id="IPR044552">
    <property type="entry name" value="GLIP1-5/GLL25"/>
</dbReference>
<gene>
    <name evidence="4" type="ORF">SVIM_LOCUS490279</name>
</gene>
<dbReference type="EMBL" id="CAADRP010002240">
    <property type="protein sequence ID" value="VFU64073.1"/>
    <property type="molecule type" value="Genomic_DNA"/>
</dbReference>
<feature type="chain" id="PRO_5026808518" description="GDSL esterase/lipase 1-like" evidence="3">
    <location>
        <begin position="25"/>
        <end position="375"/>
    </location>
</feature>
<sequence length="375" mass="41505">MGSSRSNILCFLVICASFLVPTSCHSYSHDALFIFGDSFYDAGNNIYLNTNIPKLNVFPYGMTYFKHPTGRISDGRLIPDFIAEFAKLPLIPLYLQPGDHKFSNGVNFASGGAGALAELIKIVLDLQTQLSNFKNTEKQLRQKLGASEVKALLSTAVYMFSIGTNDYMIPFTTNSTVFQSYSKKEYVKMFIKTKIALVLVSQEIYSMGGRKFGLSKLLPLGCTPISRGLNIVRTGGSGCLEEVTVLAKLHNRALPKALKELKSQLKGYTYSVFDAYTVADALFNSPSKYGFEEVKKACCGSGPFRGSITCGQKVYQLCDNVSEYFFFDGIHPTEKANYQFAKLMWDGSPKISQQAATVTLMMLCLSSEIPFMMLE</sequence>
<feature type="signal peptide" evidence="3">
    <location>
        <begin position="1"/>
        <end position="24"/>
    </location>
</feature>
<organism evidence="4">
    <name type="scientific">Salix viminalis</name>
    <name type="common">Common osier</name>
    <name type="synonym">Basket willow</name>
    <dbReference type="NCBI Taxonomy" id="40686"/>
    <lineage>
        <taxon>Eukaryota</taxon>
        <taxon>Viridiplantae</taxon>
        <taxon>Streptophyta</taxon>
        <taxon>Embryophyta</taxon>
        <taxon>Tracheophyta</taxon>
        <taxon>Spermatophyta</taxon>
        <taxon>Magnoliopsida</taxon>
        <taxon>eudicotyledons</taxon>
        <taxon>Gunneridae</taxon>
        <taxon>Pentapetalae</taxon>
        <taxon>rosids</taxon>
        <taxon>fabids</taxon>
        <taxon>Malpighiales</taxon>
        <taxon>Salicaceae</taxon>
        <taxon>Saliceae</taxon>
        <taxon>Salix</taxon>
    </lineage>
</organism>
<dbReference type="Pfam" id="PF00657">
    <property type="entry name" value="Lipase_GDSL"/>
    <property type="match status" value="1"/>
</dbReference>
<proteinExistence type="inferred from homology"/>
<dbReference type="GO" id="GO:0016298">
    <property type="term" value="F:lipase activity"/>
    <property type="evidence" value="ECO:0007669"/>
    <property type="project" value="TreeGrafter"/>
</dbReference>
<evidence type="ECO:0008006" key="5">
    <source>
        <dbReference type="Google" id="ProtNLM"/>
    </source>
</evidence>
<evidence type="ECO:0000256" key="1">
    <source>
        <dbReference type="ARBA" id="ARBA00008668"/>
    </source>
</evidence>